<keyword evidence="2" id="KW-1185">Reference proteome</keyword>
<dbReference type="RefSeq" id="WP_386776746.1">
    <property type="nucleotide sequence ID" value="NZ_JBHRUG010000048.1"/>
</dbReference>
<organism evidence="1 2">
    <name type="scientific">Litchfieldella rifensis</name>
    <dbReference type="NCBI Taxonomy" id="762643"/>
    <lineage>
        <taxon>Bacteria</taxon>
        <taxon>Pseudomonadati</taxon>
        <taxon>Pseudomonadota</taxon>
        <taxon>Gammaproteobacteria</taxon>
        <taxon>Oceanospirillales</taxon>
        <taxon>Halomonadaceae</taxon>
        <taxon>Litchfieldella</taxon>
    </lineage>
</organism>
<accession>A0ABV7LV77</accession>
<evidence type="ECO:0000313" key="2">
    <source>
        <dbReference type="Proteomes" id="UP001595579"/>
    </source>
</evidence>
<dbReference type="EMBL" id="JBHRUG010000048">
    <property type="protein sequence ID" value="MFC3285979.1"/>
    <property type="molecule type" value="Genomic_DNA"/>
</dbReference>
<sequence length="111" mass="12570">MSRILVSPEYSARANLLSIDPDDLPFNPQESDPFVTLKAWDCEPIYHGIANCSPIDLNIPEAFPLEKLVELVRDFAQGRLERVLRLDVRLPPGLYRAAALLRRHSTVTDMV</sequence>
<dbReference type="Proteomes" id="UP001595579">
    <property type="component" value="Unassembled WGS sequence"/>
</dbReference>
<comment type="caution">
    <text evidence="1">The sequence shown here is derived from an EMBL/GenBank/DDBJ whole genome shotgun (WGS) entry which is preliminary data.</text>
</comment>
<proteinExistence type="predicted"/>
<gene>
    <name evidence="1" type="ORF">ACFOEV_20470</name>
</gene>
<name>A0ABV7LV77_9GAMM</name>
<evidence type="ECO:0000313" key="1">
    <source>
        <dbReference type="EMBL" id="MFC3285979.1"/>
    </source>
</evidence>
<protein>
    <submittedName>
        <fullName evidence="1">Uncharacterized protein</fullName>
    </submittedName>
</protein>
<reference evidence="2" key="1">
    <citation type="journal article" date="2019" name="Int. J. Syst. Evol. Microbiol.">
        <title>The Global Catalogue of Microorganisms (GCM) 10K type strain sequencing project: providing services to taxonomists for standard genome sequencing and annotation.</title>
        <authorList>
            <consortium name="The Broad Institute Genomics Platform"/>
            <consortium name="The Broad Institute Genome Sequencing Center for Infectious Disease"/>
            <person name="Wu L."/>
            <person name="Ma J."/>
        </authorList>
    </citation>
    <scope>NUCLEOTIDE SEQUENCE [LARGE SCALE GENOMIC DNA]</scope>
    <source>
        <strain evidence="2">CECT 7698</strain>
    </source>
</reference>